<sequence>MFRCARAFKSFQRSDVRSDANDPQPSYSLQGQSRIHHPSPTRTKGKMCIGKSPENIDCQIYFYLNHVLQLHHQVFCQGKEVVQRLTTTSFDLSNCVRVLQQQEAKAGKQKAIAEPLDYLLEGHHYVFLCT</sequence>
<feature type="region of interest" description="Disordered" evidence="1">
    <location>
        <begin position="15"/>
        <end position="45"/>
    </location>
</feature>
<dbReference type="Proteomes" id="UP001152561">
    <property type="component" value="Unassembled WGS sequence"/>
</dbReference>
<organism evidence="2 3">
    <name type="scientific">Anisodus acutangulus</name>
    <dbReference type="NCBI Taxonomy" id="402998"/>
    <lineage>
        <taxon>Eukaryota</taxon>
        <taxon>Viridiplantae</taxon>
        <taxon>Streptophyta</taxon>
        <taxon>Embryophyta</taxon>
        <taxon>Tracheophyta</taxon>
        <taxon>Spermatophyta</taxon>
        <taxon>Magnoliopsida</taxon>
        <taxon>eudicotyledons</taxon>
        <taxon>Gunneridae</taxon>
        <taxon>Pentapetalae</taxon>
        <taxon>asterids</taxon>
        <taxon>lamiids</taxon>
        <taxon>Solanales</taxon>
        <taxon>Solanaceae</taxon>
        <taxon>Solanoideae</taxon>
        <taxon>Hyoscyameae</taxon>
        <taxon>Anisodus</taxon>
    </lineage>
</organism>
<evidence type="ECO:0000313" key="2">
    <source>
        <dbReference type="EMBL" id="KAJ8533732.1"/>
    </source>
</evidence>
<evidence type="ECO:0000313" key="3">
    <source>
        <dbReference type="Proteomes" id="UP001152561"/>
    </source>
</evidence>
<dbReference type="AlphaFoldDB" id="A0A9Q1QXX4"/>
<proteinExistence type="predicted"/>
<protein>
    <submittedName>
        <fullName evidence="2">Uncharacterized protein</fullName>
    </submittedName>
</protein>
<feature type="compositionally biased region" description="Basic residues" evidence="1">
    <location>
        <begin position="34"/>
        <end position="45"/>
    </location>
</feature>
<name>A0A9Q1QXX4_9SOLA</name>
<dbReference type="EMBL" id="JAJAGQ010000019">
    <property type="protein sequence ID" value="KAJ8533732.1"/>
    <property type="molecule type" value="Genomic_DNA"/>
</dbReference>
<evidence type="ECO:0000256" key="1">
    <source>
        <dbReference type="SAM" id="MobiDB-lite"/>
    </source>
</evidence>
<reference evidence="3" key="1">
    <citation type="journal article" date="2023" name="Proc. Natl. Acad. Sci. U.S.A.">
        <title>Genomic and structural basis for evolution of tropane alkaloid biosynthesis.</title>
        <authorList>
            <person name="Wanga Y.-J."/>
            <person name="Taina T."/>
            <person name="Yua J.-Y."/>
            <person name="Lia J."/>
            <person name="Xua B."/>
            <person name="Chenc J."/>
            <person name="D'Auriad J.C."/>
            <person name="Huanga J.-P."/>
            <person name="Huanga S.-X."/>
        </authorList>
    </citation>
    <scope>NUCLEOTIDE SEQUENCE [LARGE SCALE GENOMIC DNA]</scope>
    <source>
        <strain evidence="3">cv. KIB-2019</strain>
    </source>
</reference>
<feature type="compositionally biased region" description="Polar residues" evidence="1">
    <location>
        <begin position="21"/>
        <end position="33"/>
    </location>
</feature>
<keyword evidence="3" id="KW-1185">Reference proteome</keyword>
<comment type="caution">
    <text evidence="2">The sequence shown here is derived from an EMBL/GenBank/DDBJ whole genome shotgun (WGS) entry which is preliminary data.</text>
</comment>
<accession>A0A9Q1QXX4</accession>
<gene>
    <name evidence="2" type="ORF">K7X08_007056</name>
</gene>